<gene>
    <name evidence="2" type="ORF">D3226_02020</name>
</gene>
<name>A0ABS1SKP8_9MICO</name>
<evidence type="ECO:0000313" key="3">
    <source>
        <dbReference type="Proteomes" id="UP001646141"/>
    </source>
</evidence>
<dbReference type="PROSITE" id="PS50995">
    <property type="entry name" value="HTH_MARR_2"/>
    <property type="match status" value="1"/>
</dbReference>
<dbReference type="PANTHER" id="PTHR33164:SF57">
    <property type="entry name" value="MARR-FAMILY TRANSCRIPTIONAL REGULATOR"/>
    <property type="match status" value="1"/>
</dbReference>
<organism evidence="2 3">
    <name type="scientific">Leucobacter chromiireducens subsp. chromiireducens</name>
    <dbReference type="NCBI Taxonomy" id="660067"/>
    <lineage>
        <taxon>Bacteria</taxon>
        <taxon>Bacillati</taxon>
        <taxon>Actinomycetota</taxon>
        <taxon>Actinomycetes</taxon>
        <taxon>Micrococcales</taxon>
        <taxon>Microbacteriaceae</taxon>
        <taxon>Leucobacter</taxon>
    </lineage>
</organism>
<evidence type="ECO:0000259" key="1">
    <source>
        <dbReference type="PROSITE" id="PS50995"/>
    </source>
</evidence>
<feature type="domain" description="HTH marR-type" evidence="1">
    <location>
        <begin position="1"/>
        <end position="102"/>
    </location>
</feature>
<dbReference type="PANTHER" id="PTHR33164">
    <property type="entry name" value="TRANSCRIPTIONAL REGULATOR, MARR FAMILY"/>
    <property type="match status" value="1"/>
</dbReference>
<evidence type="ECO:0000313" key="2">
    <source>
        <dbReference type="EMBL" id="MBL3688736.1"/>
    </source>
</evidence>
<dbReference type="Gene3D" id="1.10.10.10">
    <property type="entry name" value="Winged helix-like DNA-binding domain superfamily/Winged helix DNA-binding domain"/>
    <property type="match status" value="1"/>
</dbReference>
<sequence>MRLLSTLAHASTPLTVSEIAGEIGVDQPRASRLVQQAVEREFAAREADPEDARRTRVRITPAGEDAVHGFRGRQRAEAGAALAALEPAERAELARLLTKLAAAWPQHETPGSPTSR</sequence>
<dbReference type="InterPro" id="IPR036388">
    <property type="entry name" value="WH-like_DNA-bd_sf"/>
</dbReference>
<accession>A0ABS1SKP8</accession>
<reference evidence="2 3" key="1">
    <citation type="submission" date="2018-09" db="EMBL/GenBank/DDBJ databases">
        <title>Comparative genomics of Leucobacter spp.</title>
        <authorList>
            <person name="Reis A.C."/>
            <person name="Kolvenbach B.A."/>
            <person name="Corvini P.F.X."/>
            <person name="Nunes O.C."/>
        </authorList>
    </citation>
    <scope>NUCLEOTIDE SEQUENCE [LARGE SCALE GENOMIC DNA]</scope>
    <source>
        <strain evidence="2 3">L-1</strain>
    </source>
</reference>
<dbReference type="SMART" id="SM00347">
    <property type="entry name" value="HTH_MARR"/>
    <property type="match status" value="1"/>
</dbReference>
<dbReference type="Pfam" id="PF12802">
    <property type="entry name" value="MarR_2"/>
    <property type="match status" value="1"/>
</dbReference>
<proteinExistence type="predicted"/>
<dbReference type="EMBL" id="QYAD01000001">
    <property type="protein sequence ID" value="MBL3688736.1"/>
    <property type="molecule type" value="Genomic_DNA"/>
</dbReference>
<dbReference type="InterPro" id="IPR036390">
    <property type="entry name" value="WH_DNA-bd_sf"/>
</dbReference>
<dbReference type="SUPFAM" id="SSF46785">
    <property type="entry name" value="Winged helix' DNA-binding domain"/>
    <property type="match status" value="1"/>
</dbReference>
<protein>
    <submittedName>
        <fullName evidence="2">MarR family transcriptional regulator</fullName>
    </submittedName>
</protein>
<comment type="caution">
    <text evidence="2">The sequence shown here is derived from an EMBL/GenBank/DDBJ whole genome shotgun (WGS) entry which is preliminary data.</text>
</comment>
<dbReference type="InterPro" id="IPR039422">
    <property type="entry name" value="MarR/SlyA-like"/>
</dbReference>
<dbReference type="Proteomes" id="UP001646141">
    <property type="component" value="Unassembled WGS sequence"/>
</dbReference>
<keyword evidence="3" id="KW-1185">Reference proteome</keyword>
<dbReference type="InterPro" id="IPR000835">
    <property type="entry name" value="HTH_MarR-typ"/>
</dbReference>